<proteinExistence type="predicted"/>
<evidence type="ECO:0000313" key="2">
    <source>
        <dbReference type="EMBL" id="SNR64247.1"/>
    </source>
</evidence>
<keyword evidence="3" id="KW-1185">Reference proteome</keyword>
<evidence type="ECO:0000313" key="3">
    <source>
        <dbReference type="Proteomes" id="UP000198337"/>
    </source>
</evidence>
<accession>A0ABY1SJE9</accession>
<name>A0ABY1SJE9_9FLAO</name>
<organism evidence="2 3">
    <name type="scientific">Maribacter sedimenticola</name>
    <dbReference type="NCBI Taxonomy" id="228956"/>
    <lineage>
        <taxon>Bacteria</taxon>
        <taxon>Pseudomonadati</taxon>
        <taxon>Bacteroidota</taxon>
        <taxon>Flavobacteriia</taxon>
        <taxon>Flavobacteriales</taxon>
        <taxon>Flavobacteriaceae</taxon>
        <taxon>Maribacter</taxon>
    </lineage>
</organism>
<sequence>MKKAVLIFLLILISCESKEKIEEEIALLKVELLELHSHDAILNYNNAVNNLKNQQWEVEFNKKELEKERMRTPSIAALIDLYSTKLKGAEKRVFTARKRVEHLKIANDDVFELIILKEKKLEELKSKLK</sequence>
<dbReference type="Proteomes" id="UP000198337">
    <property type="component" value="Unassembled WGS sequence"/>
</dbReference>
<dbReference type="EMBL" id="FZNV01000004">
    <property type="protein sequence ID" value="SNR64247.1"/>
    <property type="molecule type" value="Genomic_DNA"/>
</dbReference>
<protein>
    <recommendedName>
        <fullName evidence="4">Lipoprotein</fullName>
    </recommendedName>
</protein>
<evidence type="ECO:0000256" key="1">
    <source>
        <dbReference type="SAM" id="Coils"/>
    </source>
</evidence>
<feature type="coiled-coil region" evidence="1">
    <location>
        <begin position="18"/>
        <end position="68"/>
    </location>
</feature>
<evidence type="ECO:0008006" key="4">
    <source>
        <dbReference type="Google" id="ProtNLM"/>
    </source>
</evidence>
<gene>
    <name evidence="2" type="ORF">SAMN04488009_2917</name>
</gene>
<keyword evidence="1" id="KW-0175">Coiled coil</keyword>
<comment type="caution">
    <text evidence="2">The sequence shown here is derived from an EMBL/GenBank/DDBJ whole genome shotgun (WGS) entry which is preliminary data.</text>
</comment>
<reference evidence="2 3" key="1">
    <citation type="submission" date="2017-06" db="EMBL/GenBank/DDBJ databases">
        <authorList>
            <person name="Varghese N."/>
            <person name="Submissions S."/>
        </authorList>
    </citation>
    <scope>NUCLEOTIDE SEQUENCE [LARGE SCALE GENOMIC DNA]</scope>
    <source>
        <strain evidence="2 3">DSM 19840</strain>
    </source>
</reference>
<dbReference type="RefSeq" id="WP_089261368.1">
    <property type="nucleotide sequence ID" value="NZ_FZNV01000004.1"/>
</dbReference>
<dbReference type="PROSITE" id="PS51257">
    <property type="entry name" value="PROKAR_LIPOPROTEIN"/>
    <property type="match status" value="1"/>
</dbReference>